<dbReference type="InterPro" id="IPR014710">
    <property type="entry name" value="RmlC-like_jellyroll"/>
</dbReference>
<evidence type="ECO:0000256" key="8">
    <source>
        <dbReference type="SAM" id="MobiDB-lite"/>
    </source>
</evidence>
<keyword evidence="6" id="KW-0862">Zinc</keyword>
<evidence type="ECO:0000259" key="9">
    <source>
        <dbReference type="Pfam" id="PF20511"/>
    </source>
</evidence>
<reference evidence="11" key="1">
    <citation type="journal article" date="2019" name="Int. J. Syst. Evol. Microbiol.">
        <title>The Global Catalogue of Microorganisms (GCM) 10K type strain sequencing project: providing services to taxonomists for standard genome sequencing and annotation.</title>
        <authorList>
            <consortium name="The Broad Institute Genomics Platform"/>
            <consortium name="The Broad Institute Genome Sequencing Center for Infectious Disease"/>
            <person name="Wu L."/>
            <person name="Ma J."/>
        </authorList>
    </citation>
    <scope>NUCLEOTIDE SEQUENCE [LARGE SCALE GENOMIC DNA]</scope>
    <source>
        <strain evidence="11">JCM 16961</strain>
    </source>
</reference>
<evidence type="ECO:0000256" key="6">
    <source>
        <dbReference type="ARBA" id="ARBA00022833"/>
    </source>
</evidence>
<dbReference type="InterPro" id="IPR016305">
    <property type="entry name" value="Mannose-6-P_Isomerase"/>
</dbReference>
<evidence type="ECO:0000256" key="7">
    <source>
        <dbReference type="ARBA" id="ARBA00023235"/>
    </source>
</evidence>
<protein>
    <recommendedName>
        <fullName evidence="4">mannose-6-phosphate isomerase</fullName>
        <ecNumber evidence="4">5.3.1.8</ecNumber>
    </recommendedName>
</protein>
<dbReference type="InterPro" id="IPR011051">
    <property type="entry name" value="RmlC_Cupin_sf"/>
</dbReference>
<dbReference type="Gene3D" id="1.10.441.10">
    <property type="entry name" value="Phosphomannose Isomerase, domain 2"/>
    <property type="match status" value="1"/>
</dbReference>
<proteinExistence type="inferred from homology"/>
<feature type="domain" description="Phosphomannose isomerase type I catalytic" evidence="9">
    <location>
        <begin position="93"/>
        <end position="175"/>
    </location>
</feature>
<dbReference type="Pfam" id="PF20511">
    <property type="entry name" value="PMI_typeI_cat"/>
    <property type="match status" value="2"/>
</dbReference>
<evidence type="ECO:0000256" key="5">
    <source>
        <dbReference type="ARBA" id="ARBA00022723"/>
    </source>
</evidence>
<evidence type="ECO:0000313" key="11">
    <source>
        <dbReference type="Proteomes" id="UP001501536"/>
    </source>
</evidence>
<sequence length="476" mass="49084">MFRLHNTIRDYAWGSATALAELTGRVPTGRPEAELWIGAHPGAPSRVELPVAAAPAGIADRDTPSGPDGIAGPDEVSGSPRMPGLDELLAATPELLGEDAVRRFGGLPFLTKLLAAAAPLSLQVHPSSDRARAGFAAEERAGIPRSAPHRNYKDEHHKPELLLALTPFRALCGFREPAASAALFEALAASPVLGGDAAGAARDIAGLLHDGDIAAAFTALLGGERREIAPALAALVREAPAAVADRMASRPEADLDDGLREIVSIGQHYPGDPGTLVSLLLNHVTLEPGEAIALPAGNVHAYLDGLGVEVMASSDNVLRGGLTPKHVDVVELLATVDFRPLPVPRVRPEPAVPGSAADPRSSVYRPGFEEFQLQRLHWPAPGTPTRADAPTGDAVAVEANGPVAILVTEGSVRFESPAGSVLLQPGEAAFVPAGETPVSARPEAFPGGEAPGNADAGRDGGATAFAVTLPPRAPRP</sequence>
<evidence type="ECO:0000256" key="1">
    <source>
        <dbReference type="ARBA" id="ARBA00000757"/>
    </source>
</evidence>
<dbReference type="InterPro" id="IPR001250">
    <property type="entry name" value="Man6P_Isoase-1"/>
</dbReference>
<dbReference type="NCBIfam" id="TIGR00218">
    <property type="entry name" value="manA"/>
    <property type="match status" value="1"/>
</dbReference>
<dbReference type="Gene3D" id="2.60.120.10">
    <property type="entry name" value="Jelly Rolls"/>
    <property type="match status" value="2"/>
</dbReference>
<dbReference type="PANTHER" id="PTHR10309:SF0">
    <property type="entry name" value="MANNOSE-6-PHOSPHATE ISOMERASE"/>
    <property type="match status" value="1"/>
</dbReference>
<dbReference type="InterPro" id="IPR046457">
    <property type="entry name" value="PMI_typeI_cat"/>
</dbReference>
<dbReference type="Proteomes" id="UP001501536">
    <property type="component" value="Unassembled WGS sequence"/>
</dbReference>
<feature type="domain" description="Phosphomannose isomerase type I catalytic" evidence="9">
    <location>
        <begin position="1"/>
        <end position="47"/>
    </location>
</feature>
<evidence type="ECO:0000256" key="3">
    <source>
        <dbReference type="ARBA" id="ARBA00010772"/>
    </source>
</evidence>
<comment type="caution">
    <text evidence="10">The sequence shown here is derived from an EMBL/GenBank/DDBJ whole genome shotgun (WGS) entry which is preliminary data.</text>
</comment>
<feature type="region of interest" description="Disordered" evidence="8">
    <location>
        <begin position="437"/>
        <end position="476"/>
    </location>
</feature>
<comment type="similarity">
    <text evidence="3">Belongs to the mannose-6-phosphate isomerase type 1 family.</text>
</comment>
<organism evidence="10 11">
    <name type="scientific">Zhihengliuella alba</name>
    <dbReference type="NCBI Taxonomy" id="547018"/>
    <lineage>
        <taxon>Bacteria</taxon>
        <taxon>Bacillati</taxon>
        <taxon>Actinomycetota</taxon>
        <taxon>Actinomycetes</taxon>
        <taxon>Micrococcales</taxon>
        <taxon>Micrococcaceae</taxon>
        <taxon>Zhihengliuella</taxon>
    </lineage>
</organism>
<feature type="region of interest" description="Disordered" evidence="8">
    <location>
        <begin position="58"/>
        <end position="79"/>
    </location>
</feature>
<dbReference type="SUPFAM" id="SSF51182">
    <property type="entry name" value="RmlC-like cupins"/>
    <property type="match status" value="1"/>
</dbReference>
<comment type="cofactor">
    <cofactor evidence="2">
        <name>Zn(2+)</name>
        <dbReference type="ChEBI" id="CHEBI:29105"/>
    </cofactor>
</comment>
<accession>A0ABP7DA73</accession>
<evidence type="ECO:0000313" key="10">
    <source>
        <dbReference type="EMBL" id="GAA3701522.1"/>
    </source>
</evidence>
<dbReference type="EMBL" id="BAABCJ010000002">
    <property type="protein sequence ID" value="GAA3701522.1"/>
    <property type="molecule type" value="Genomic_DNA"/>
</dbReference>
<keyword evidence="5" id="KW-0479">Metal-binding</keyword>
<dbReference type="PRINTS" id="PR00714">
    <property type="entry name" value="MAN6PISMRASE"/>
</dbReference>
<keyword evidence="7 10" id="KW-0413">Isomerase</keyword>
<evidence type="ECO:0000256" key="4">
    <source>
        <dbReference type="ARBA" id="ARBA00011956"/>
    </source>
</evidence>
<dbReference type="PANTHER" id="PTHR10309">
    <property type="entry name" value="MANNOSE-6-PHOSPHATE ISOMERASE"/>
    <property type="match status" value="1"/>
</dbReference>
<dbReference type="RefSeq" id="WP_344882037.1">
    <property type="nucleotide sequence ID" value="NZ_BAABCJ010000002.1"/>
</dbReference>
<dbReference type="GO" id="GO:0016853">
    <property type="term" value="F:isomerase activity"/>
    <property type="evidence" value="ECO:0007669"/>
    <property type="project" value="UniProtKB-KW"/>
</dbReference>
<dbReference type="EC" id="5.3.1.8" evidence="4"/>
<name>A0ABP7DA73_9MICC</name>
<gene>
    <name evidence="10" type="primary">manA</name>
    <name evidence="10" type="ORF">GCM10022377_13950</name>
</gene>
<evidence type="ECO:0000256" key="2">
    <source>
        <dbReference type="ARBA" id="ARBA00001947"/>
    </source>
</evidence>
<dbReference type="CDD" id="cd07011">
    <property type="entry name" value="cupin_PMI_type_I_N"/>
    <property type="match status" value="1"/>
</dbReference>
<comment type="catalytic activity">
    <reaction evidence="1">
        <text>D-mannose 6-phosphate = D-fructose 6-phosphate</text>
        <dbReference type="Rhea" id="RHEA:12356"/>
        <dbReference type="ChEBI" id="CHEBI:58735"/>
        <dbReference type="ChEBI" id="CHEBI:61527"/>
        <dbReference type="EC" id="5.3.1.8"/>
    </reaction>
</comment>
<keyword evidence="11" id="KW-1185">Reference proteome</keyword>
<dbReference type="PIRSF" id="PIRSF001480">
    <property type="entry name" value="Mannose-6-phosphate_isomerase"/>
    <property type="match status" value="1"/>
</dbReference>